<evidence type="ECO:0000256" key="5">
    <source>
        <dbReference type="ARBA" id="ARBA00022833"/>
    </source>
</evidence>
<feature type="domain" description="C2H2-type" evidence="9">
    <location>
        <begin position="95"/>
        <end position="122"/>
    </location>
</feature>
<feature type="domain" description="C2H2-type" evidence="9">
    <location>
        <begin position="267"/>
        <end position="295"/>
    </location>
</feature>
<comment type="subcellular location">
    <subcellularLocation>
        <location evidence="1">Nucleus</location>
    </subcellularLocation>
</comment>
<dbReference type="SMART" id="SM00355">
    <property type="entry name" value="ZnF_C2H2"/>
    <property type="match status" value="8"/>
</dbReference>
<dbReference type="InterPro" id="IPR036236">
    <property type="entry name" value="Znf_C2H2_sf"/>
</dbReference>
<dbReference type="PANTHER" id="PTHR24379:SF127">
    <property type="entry name" value="BLOODY FINGERS-RELATED"/>
    <property type="match status" value="1"/>
</dbReference>
<dbReference type="GO" id="GO:0000981">
    <property type="term" value="F:DNA-binding transcription factor activity, RNA polymerase II-specific"/>
    <property type="evidence" value="ECO:0007669"/>
    <property type="project" value="TreeGrafter"/>
</dbReference>
<keyword evidence="5" id="KW-0862">Zinc</keyword>
<dbReference type="InterPro" id="IPR013087">
    <property type="entry name" value="Znf_C2H2_type"/>
</dbReference>
<dbReference type="AlphaFoldDB" id="A0A553PQ50"/>
<evidence type="ECO:0000259" key="9">
    <source>
        <dbReference type="PROSITE" id="PS50157"/>
    </source>
</evidence>
<evidence type="ECO:0000256" key="8">
    <source>
        <dbReference type="PROSITE-ProRule" id="PRU00042"/>
    </source>
</evidence>
<dbReference type="STRING" id="6832.A0A553PQ50"/>
<keyword evidence="2" id="KW-0479">Metal-binding</keyword>
<evidence type="ECO:0000313" key="11">
    <source>
        <dbReference type="Proteomes" id="UP000318571"/>
    </source>
</evidence>
<dbReference type="GO" id="GO:0005634">
    <property type="term" value="C:nucleus"/>
    <property type="evidence" value="ECO:0007669"/>
    <property type="project" value="UniProtKB-SubCell"/>
</dbReference>
<dbReference type="SUPFAM" id="SSF57667">
    <property type="entry name" value="beta-beta-alpha zinc fingers"/>
    <property type="match status" value="3"/>
</dbReference>
<evidence type="ECO:0000256" key="4">
    <source>
        <dbReference type="ARBA" id="ARBA00022771"/>
    </source>
</evidence>
<evidence type="ECO:0000256" key="6">
    <source>
        <dbReference type="ARBA" id="ARBA00023125"/>
    </source>
</evidence>
<dbReference type="Pfam" id="PF13912">
    <property type="entry name" value="zf-C2H2_6"/>
    <property type="match status" value="1"/>
</dbReference>
<dbReference type="FunFam" id="3.30.160.60:FF:001465">
    <property type="entry name" value="Zinc finger protein 560"/>
    <property type="match status" value="1"/>
</dbReference>
<dbReference type="GO" id="GO:0008270">
    <property type="term" value="F:zinc ion binding"/>
    <property type="evidence" value="ECO:0007669"/>
    <property type="project" value="UniProtKB-KW"/>
</dbReference>
<feature type="domain" description="C2H2-type" evidence="9">
    <location>
        <begin position="155"/>
        <end position="182"/>
    </location>
</feature>
<evidence type="ECO:0000256" key="7">
    <source>
        <dbReference type="ARBA" id="ARBA00023242"/>
    </source>
</evidence>
<evidence type="ECO:0000256" key="2">
    <source>
        <dbReference type="ARBA" id="ARBA00022723"/>
    </source>
</evidence>
<name>A0A553PQ50_TIGCA</name>
<evidence type="ECO:0000313" key="10">
    <source>
        <dbReference type="EMBL" id="TRY79818.1"/>
    </source>
</evidence>
<feature type="domain" description="C2H2-type" evidence="9">
    <location>
        <begin position="239"/>
        <end position="266"/>
    </location>
</feature>
<keyword evidence="6" id="KW-0238">DNA-binding</keyword>
<dbReference type="OrthoDB" id="6372560at2759"/>
<keyword evidence="4 8" id="KW-0863">Zinc-finger</keyword>
<dbReference type="GO" id="GO:0000122">
    <property type="term" value="P:negative regulation of transcription by RNA polymerase II"/>
    <property type="evidence" value="ECO:0007669"/>
    <property type="project" value="UniProtKB-ARBA"/>
</dbReference>
<evidence type="ECO:0000256" key="1">
    <source>
        <dbReference type="ARBA" id="ARBA00004123"/>
    </source>
</evidence>
<protein>
    <recommendedName>
        <fullName evidence="9">C2H2-type domain-containing protein</fullName>
    </recommendedName>
</protein>
<comment type="caution">
    <text evidence="10">The sequence shown here is derived from an EMBL/GenBank/DDBJ whole genome shotgun (WGS) entry which is preliminary data.</text>
</comment>
<proteinExistence type="predicted"/>
<keyword evidence="7" id="KW-0539">Nucleus</keyword>
<dbReference type="Proteomes" id="UP000318571">
    <property type="component" value="Chromosome 6"/>
</dbReference>
<keyword evidence="11" id="KW-1185">Reference proteome</keyword>
<dbReference type="OMA" id="ASHYREC"/>
<dbReference type="Gene3D" id="3.30.160.60">
    <property type="entry name" value="Classic Zinc Finger"/>
    <property type="match status" value="5"/>
</dbReference>
<reference evidence="10 11" key="1">
    <citation type="journal article" date="2018" name="Nat. Ecol. Evol.">
        <title>Genomic signatures of mitonuclear coevolution across populations of Tigriopus californicus.</title>
        <authorList>
            <person name="Barreto F.S."/>
            <person name="Watson E.T."/>
            <person name="Lima T.G."/>
            <person name="Willett C.S."/>
            <person name="Edmands S."/>
            <person name="Li W."/>
            <person name="Burton R.S."/>
        </authorList>
    </citation>
    <scope>NUCLEOTIDE SEQUENCE [LARGE SCALE GENOMIC DNA]</scope>
    <source>
        <strain evidence="10 11">San Diego</strain>
    </source>
</reference>
<evidence type="ECO:0000256" key="3">
    <source>
        <dbReference type="ARBA" id="ARBA00022737"/>
    </source>
</evidence>
<accession>A0A553PQ50</accession>
<sequence length="311" mass="36682">MRDYHLRGQFRCLYCESSNHIFKFPHEILDHYRTSHSSNVQDCRVHCPACQNILDLSEDPNTLASHYRECVWAKKRQRFKVTIQKRRETRKNDEFVCSECGKRYKSGQQLQFHMKTHTGEGMLFCPHCSYKTPNPSSLKLHVAKHLRDQGILPKEMCDLCGVEVRDKSSLKSHMNTHETQRWNCTFCDRPFKSQRYLDCHVARFHDKSETFKCDVCAKGFSTTFLLKDHKRRNHQERTFKCAHCGKMMYSKNNLIAHERIHTGENPYSCQLCDYTCKSSSTLSLHRKFIHNHGKNLTDHPLQIPDKNELLN</sequence>
<dbReference type="PANTHER" id="PTHR24379">
    <property type="entry name" value="KRAB AND ZINC FINGER DOMAIN-CONTAINING"/>
    <property type="match status" value="1"/>
</dbReference>
<keyword evidence="3" id="KW-0677">Repeat</keyword>
<gene>
    <name evidence="10" type="ORF">TCAL_14780</name>
</gene>
<dbReference type="EMBL" id="VCGU01000002">
    <property type="protein sequence ID" value="TRY79818.1"/>
    <property type="molecule type" value="Genomic_DNA"/>
</dbReference>
<dbReference type="PROSITE" id="PS50157">
    <property type="entry name" value="ZINC_FINGER_C2H2_2"/>
    <property type="match status" value="5"/>
</dbReference>
<dbReference type="PROSITE" id="PS00028">
    <property type="entry name" value="ZINC_FINGER_C2H2_1"/>
    <property type="match status" value="5"/>
</dbReference>
<organism evidence="10 11">
    <name type="scientific">Tigriopus californicus</name>
    <name type="common">Marine copepod</name>
    <dbReference type="NCBI Taxonomy" id="6832"/>
    <lineage>
        <taxon>Eukaryota</taxon>
        <taxon>Metazoa</taxon>
        <taxon>Ecdysozoa</taxon>
        <taxon>Arthropoda</taxon>
        <taxon>Crustacea</taxon>
        <taxon>Multicrustacea</taxon>
        <taxon>Hexanauplia</taxon>
        <taxon>Copepoda</taxon>
        <taxon>Harpacticoida</taxon>
        <taxon>Harpacticidae</taxon>
        <taxon>Tigriopus</taxon>
    </lineage>
</organism>
<dbReference type="GO" id="GO:0000977">
    <property type="term" value="F:RNA polymerase II transcription regulatory region sequence-specific DNA binding"/>
    <property type="evidence" value="ECO:0007669"/>
    <property type="project" value="TreeGrafter"/>
</dbReference>
<feature type="domain" description="C2H2-type" evidence="9">
    <location>
        <begin position="211"/>
        <end position="239"/>
    </location>
</feature>
<dbReference type="Pfam" id="PF00096">
    <property type="entry name" value="zf-C2H2"/>
    <property type="match status" value="3"/>
</dbReference>
<dbReference type="FunFam" id="3.30.160.60:FF:001450">
    <property type="entry name" value="zinc finger protein 774"/>
    <property type="match status" value="1"/>
</dbReference>